<dbReference type="AlphaFoldDB" id="A0AAD4X451"/>
<organism evidence="3 4">
    <name type="scientific">Papaver atlanticum</name>
    <dbReference type="NCBI Taxonomy" id="357466"/>
    <lineage>
        <taxon>Eukaryota</taxon>
        <taxon>Viridiplantae</taxon>
        <taxon>Streptophyta</taxon>
        <taxon>Embryophyta</taxon>
        <taxon>Tracheophyta</taxon>
        <taxon>Spermatophyta</taxon>
        <taxon>Magnoliopsida</taxon>
        <taxon>Ranunculales</taxon>
        <taxon>Papaveraceae</taxon>
        <taxon>Papaveroideae</taxon>
        <taxon>Papaver</taxon>
    </lineage>
</organism>
<feature type="transmembrane region" description="Helical" evidence="1">
    <location>
        <begin position="385"/>
        <end position="405"/>
    </location>
</feature>
<name>A0AAD4X451_9MAGN</name>
<dbReference type="PANTHER" id="PTHR36330:SF2">
    <property type="entry name" value="LIPASE_LIPOOXYGENASE, PLAT_LH2 FAMILY PROTEIN"/>
    <property type="match status" value="1"/>
</dbReference>
<gene>
    <name evidence="3" type="ORF">MKW98_008966</name>
</gene>
<keyword evidence="1" id="KW-0472">Membrane</keyword>
<dbReference type="Pfam" id="PF24938">
    <property type="entry name" value="DUF7755"/>
    <property type="match status" value="1"/>
</dbReference>
<sequence>MQTSCLLHHHTCLRFVVELGENRLKSIVFGGGDAVAGGILGSISVRGGAGTGWVSQRYLPLLETTGMGGLSIINLSSSVGISSRQRWGNVTTATTTTTSFSQMYQPAVLKFQTSSISFRNGCSRLICCSKPSVFQDFQDYVRPERLLPSTEASILTESSPDDFINLLGGDESRSAYIIKLRTSSFSGSCLSDINAGVMFCLIDENGNSLLQRIAASPKNEECGHNSSCFQRGSSDEFKFDGPKLGKIEAVWIGLESGGWRLGGINLIVINGCLPQFTQAEEEGKLDTSCGLQYYFDAEDIHIGDGTDTSMLELRPSTITELSGDISSLTKVGISDSTSIVDREKSNEESMKEYGDLKLSLLLYDIVLIFAGYWIMDISVGERAGLAFLTGGGVGFLYLLLLQRSVDGLSAPSSVSLKRDGENLNELLAGLKGPISGFALAVVFAVVVVKYGSDISPLALTPKEILVGMTGFLVCKVAVVLAAFKPMSTRVK</sequence>
<keyword evidence="1" id="KW-1133">Transmembrane helix</keyword>
<feature type="transmembrane region" description="Helical" evidence="1">
    <location>
        <begin position="464"/>
        <end position="483"/>
    </location>
</feature>
<dbReference type="SUPFAM" id="SSF49723">
    <property type="entry name" value="Lipase/lipooxygenase domain (PLAT/LH2 domain)"/>
    <property type="match status" value="1"/>
</dbReference>
<dbReference type="EMBL" id="JAJJMB010017528">
    <property type="protein sequence ID" value="KAI3838015.1"/>
    <property type="molecule type" value="Genomic_DNA"/>
</dbReference>
<dbReference type="Proteomes" id="UP001202328">
    <property type="component" value="Unassembled WGS sequence"/>
</dbReference>
<proteinExistence type="predicted"/>
<comment type="caution">
    <text evidence="3">The sequence shown here is derived from an EMBL/GenBank/DDBJ whole genome shotgun (WGS) entry which is preliminary data.</text>
</comment>
<dbReference type="PANTHER" id="PTHR36330">
    <property type="entry name" value="LIPASE/LIPOOXYGENASE, PLAT/LH2 FAMILY PROTEIN"/>
    <property type="match status" value="1"/>
</dbReference>
<feature type="transmembrane region" description="Helical" evidence="1">
    <location>
        <begin position="360"/>
        <end position="379"/>
    </location>
</feature>
<feature type="domain" description="DUF7755" evidence="2">
    <location>
        <begin position="174"/>
        <end position="319"/>
    </location>
</feature>
<dbReference type="InterPro" id="IPR056657">
    <property type="entry name" value="DUF7755"/>
</dbReference>
<keyword evidence="1" id="KW-0812">Transmembrane</keyword>
<dbReference type="Gene3D" id="2.60.60.20">
    <property type="entry name" value="PLAT/LH2 domain"/>
    <property type="match status" value="1"/>
</dbReference>
<accession>A0AAD4X451</accession>
<protein>
    <recommendedName>
        <fullName evidence="2">DUF7755 domain-containing protein</fullName>
    </recommendedName>
</protein>
<evidence type="ECO:0000313" key="3">
    <source>
        <dbReference type="EMBL" id="KAI3838015.1"/>
    </source>
</evidence>
<feature type="transmembrane region" description="Helical" evidence="1">
    <location>
        <begin position="426"/>
        <end position="452"/>
    </location>
</feature>
<keyword evidence="4" id="KW-1185">Reference proteome</keyword>
<reference evidence="3" key="1">
    <citation type="submission" date="2022-04" db="EMBL/GenBank/DDBJ databases">
        <title>A functionally conserved STORR gene fusion in Papaver species that diverged 16.8 million years ago.</title>
        <authorList>
            <person name="Catania T."/>
        </authorList>
    </citation>
    <scope>NUCLEOTIDE SEQUENCE</scope>
    <source>
        <strain evidence="3">S-188037</strain>
    </source>
</reference>
<evidence type="ECO:0000256" key="1">
    <source>
        <dbReference type="SAM" id="Phobius"/>
    </source>
</evidence>
<evidence type="ECO:0000259" key="2">
    <source>
        <dbReference type="Pfam" id="PF24938"/>
    </source>
</evidence>
<dbReference type="InterPro" id="IPR036392">
    <property type="entry name" value="PLAT/LH2_dom_sf"/>
</dbReference>
<evidence type="ECO:0000313" key="4">
    <source>
        <dbReference type="Proteomes" id="UP001202328"/>
    </source>
</evidence>